<comment type="caution">
    <text evidence="7">The sequence shown here is derived from an EMBL/GenBank/DDBJ whole genome shotgun (WGS) entry which is preliminary data.</text>
</comment>
<accession>A0ABD0XTF7</accession>
<proteinExistence type="inferred from homology"/>
<evidence type="ECO:0000313" key="8">
    <source>
        <dbReference type="Proteomes" id="UP001558652"/>
    </source>
</evidence>
<sequence length="232" mass="26300">MALCIRPDMFGHSKSDIVEFIGFHQVVGVTDFIAYDIGIQDGILTKLKMLEGLPSFVRSFSVLAWNFPFEDSALSVKALELDCILRTSGRVRVMGIVSWDHYIVPNRKVTILSSLANFGRKKTVLLNLLVQICCLNMKDDKHSEKTWPLVLRKTRCTSVSKEGTLVVNPRLREGGQRTIRPLSNVMSWYHECNESQKAMSSYDVRPSRFLDSIISNELLKLWKSGILFGDTV</sequence>
<dbReference type="GO" id="GO:0016757">
    <property type="term" value="F:glycosyltransferase activity"/>
    <property type="evidence" value="ECO:0007669"/>
    <property type="project" value="UniProtKB-UniRule"/>
</dbReference>
<keyword evidence="3 6" id="KW-0328">Glycosyltransferase</keyword>
<dbReference type="GO" id="GO:0016020">
    <property type="term" value="C:membrane"/>
    <property type="evidence" value="ECO:0007669"/>
    <property type="project" value="UniProtKB-SubCell"/>
</dbReference>
<dbReference type="AlphaFoldDB" id="A0ABD0XTF7"/>
<keyword evidence="4 6" id="KW-0808">Transferase</keyword>
<evidence type="ECO:0000313" key="7">
    <source>
        <dbReference type="EMBL" id="KAL1110408.1"/>
    </source>
</evidence>
<comment type="subcellular location">
    <subcellularLocation>
        <location evidence="1">Membrane</location>
    </subcellularLocation>
</comment>
<dbReference type="EMBL" id="JBFDAA010000022">
    <property type="protein sequence ID" value="KAL1110408.1"/>
    <property type="molecule type" value="Genomic_DNA"/>
</dbReference>
<keyword evidence="8" id="KW-1185">Reference proteome</keyword>
<evidence type="ECO:0000256" key="4">
    <source>
        <dbReference type="ARBA" id="ARBA00022679"/>
    </source>
</evidence>
<comment type="similarity">
    <text evidence="2 6">Belongs to the glycosyltransferase 92 family.</text>
</comment>
<evidence type="ECO:0000256" key="5">
    <source>
        <dbReference type="ARBA" id="ARBA00023136"/>
    </source>
</evidence>
<dbReference type="InterPro" id="IPR008166">
    <property type="entry name" value="Glyco_transf_92"/>
</dbReference>
<keyword evidence="5" id="KW-0472">Membrane</keyword>
<dbReference type="Pfam" id="PF01697">
    <property type="entry name" value="Glyco_transf_92"/>
    <property type="match status" value="1"/>
</dbReference>
<dbReference type="Proteomes" id="UP001558652">
    <property type="component" value="Unassembled WGS sequence"/>
</dbReference>
<gene>
    <name evidence="7" type="ORF">AAG570_007939</name>
</gene>
<name>A0ABD0XTF7_9HEMI</name>
<evidence type="ECO:0000256" key="3">
    <source>
        <dbReference type="ARBA" id="ARBA00022676"/>
    </source>
</evidence>
<protein>
    <recommendedName>
        <fullName evidence="6">Glycosyltransferase family 92 protein</fullName>
        <ecNumber evidence="6">2.4.1.-</ecNumber>
    </recommendedName>
</protein>
<organism evidence="7 8">
    <name type="scientific">Ranatra chinensis</name>
    <dbReference type="NCBI Taxonomy" id="642074"/>
    <lineage>
        <taxon>Eukaryota</taxon>
        <taxon>Metazoa</taxon>
        <taxon>Ecdysozoa</taxon>
        <taxon>Arthropoda</taxon>
        <taxon>Hexapoda</taxon>
        <taxon>Insecta</taxon>
        <taxon>Pterygota</taxon>
        <taxon>Neoptera</taxon>
        <taxon>Paraneoptera</taxon>
        <taxon>Hemiptera</taxon>
        <taxon>Heteroptera</taxon>
        <taxon>Panheteroptera</taxon>
        <taxon>Nepomorpha</taxon>
        <taxon>Nepidae</taxon>
        <taxon>Ranatrinae</taxon>
        <taxon>Ranatra</taxon>
    </lineage>
</organism>
<reference evidence="7 8" key="1">
    <citation type="submission" date="2024-07" db="EMBL/GenBank/DDBJ databases">
        <title>Chromosome-level genome assembly of the water stick insect Ranatra chinensis (Heteroptera: Nepidae).</title>
        <authorList>
            <person name="Liu X."/>
        </authorList>
    </citation>
    <scope>NUCLEOTIDE SEQUENCE [LARGE SCALE GENOMIC DNA]</scope>
    <source>
        <strain evidence="7">Cailab_2021Rc</strain>
        <tissue evidence="7">Muscle</tissue>
    </source>
</reference>
<evidence type="ECO:0000256" key="6">
    <source>
        <dbReference type="RuleBase" id="RU366017"/>
    </source>
</evidence>
<evidence type="ECO:0000256" key="1">
    <source>
        <dbReference type="ARBA" id="ARBA00004370"/>
    </source>
</evidence>
<evidence type="ECO:0000256" key="2">
    <source>
        <dbReference type="ARBA" id="ARBA00007647"/>
    </source>
</evidence>
<dbReference type="EC" id="2.4.1.-" evidence="6"/>